<evidence type="ECO:0000256" key="5">
    <source>
        <dbReference type="ARBA" id="ARBA00023163"/>
    </source>
</evidence>
<dbReference type="PROSITE" id="PS50090">
    <property type="entry name" value="MYB_LIKE"/>
    <property type="match status" value="2"/>
</dbReference>
<proteinExistence type="evidence at transcript level"/>
<dbReference type="Gene3D" id="1.10.10.60">
    <property type="entry name" value="Homeodomain-like"/>
    <property type="match status" value="2"/>
</dbReference>
<organism evidence="9">
    <name type="scientific">Cymbidium ensifolium</name>
    <name type="common">Orchid</name>
    <name type="synonym">Epidendrum ensifolium</name>
    <dbReference type="NCBI Taxonomy" id="78740"/>
    <lineage>
        <taxon>Eukaryota</taxon>
        <taxon>Viridiplantae</taxon>
        <taxon>Streptophyta</taxon>
        <taxon>Embryophyta</taxon>
        <taxon>Tracheophyta</taxon>
        <taxon>Spermatophyta</taxon>
        <taxon>Magnoliopsida</taxon>
        <taxon>Liliopsida</taxon>
        <taxon>Asparagales</taxon>
        <taxon>Orchidaceae</taxon>
        <taxon>Epidendroideae</taxon>
        <taxon>Cymbidieae</taxon>
        <taxon>Cymbidiinae</taxon>
        <taxon>Cymbidium</taxon>
    </lineage>
</organism>
<evidence type="ECO:0000256" key="6">
    <source>
        <dbReference type="ARBA" id="ARBA00023242"/>
    </source>
</evidence>
<dbReference type="FunFam" id="1.10.10.60:FF:000356">
    <property type="entry name" value="MYB transcription factor"/>
    <property type="match status" value="1"/>
</dbReference>
<accession>A0A515HGB0</accession>
<dbReference type="GO" id="GO:0000981">
    <property type="term" value="F:DNA-binding transcription factor activity, RNA polymerase II-specific"/>
    <property type="evidence" value="ECO:0007669"/>
    <property type="project" value="TreeGrafter"/>
</dbReference>
<keyword evidence="5" id="KW-0804">Transcription</keyword>
<evidence type="ECO:0000256" key="2">
    <source>
        <dbReference type="ARBA" id="ARBA00022737"/>
    </source>
</evidence>
<dbReference type="Pfam" id="PF13921">
    <property type="entry name" value="Myb_DNA-bind_6"/>
    <property type="match status" value="1"/>
</dbReference>
<name>A0A515HGB0_CYMEN</name>
<feature type="domain" description="Myb-like" evidence="7">
    <location>
        <begin position="113"/>
        <end position="163"/>
    </location>
</feature>
<sequence length="325" mass="36936">MAFSFSSAPQFSTVETEGRRNEAVLILEEQRVKRSSDFEGLSEKNGRIEDQEGIELESGHSKLCARGHWRPAEDAKLKDLVAQYGPQNWNLIAEKLEGRSGKSCRLRWFNQLDPRINKKAFTEEEEERLLSAHRLYGNKWALISRLFPGRTDNAVKNHWHVIMARRQREQSNAYRRRKPCTSSKIFHKRMEAKCSNNVCSAESTVSSNNHETLCINRSFPVHGFLTRYSFPQQPQQFEYLFDTQGELVAGRSGCFERLFDSAIDMRQASPLIVVPGIHHSGFSDSNSEASASDSAINNAFISEEAELESEKISLPFIDFLGVGVT</sequence>
<evidence type="ECO:0000313" key="9">
    <source>
        <dbReference type="EMBL" id="QDL88462.1"/>
    </source>
</evidence>
<dbReference type="PROSITE" id="PS51294">
    <property type="entry name" value="HTH_MYB"/>
    <property type="match status" value="2"/>
</dbReference>
<dbReference type="SMART" id="SM00717">
    <property type="entry name" value="SANT"/>
    <property type="match status" value="2"/>
</dbReference>
<evidence type="ECO:0000256" key="1">
    <source>
        <dbReference type="ARBA" id="ARBA00004123"/>
    </source>
</evidence>
<dbReference type="InterPro" id="IPR009057">
    <property type="entry name" value="Homeodomain-like_sf"/>
</dbReference>
<dbReference type="PANTHER" id="PTHR45614">
    <property type="entry name" value="MYB PROTEIN-RELATED"/>
    <property type="match status" value="1"/>
</dbReference>
<reference evidence="9" key="1">
    <citation type="journal article" date="2015" name="PLoS ONE">
        <title>Digital Gene Expression Analysis Based on De Novo Transcriptome Assembly Reveals New Genes Associated with Floral Organ Differentiation of the Orchid Plant Cymbidium ensifolium.</title>
        <authorList>
            <person name="Yang F."/>
            <person name="Zhu G."/>
        </authorList>
    </citation>
    <scope>NUCLEOTIDE SEQUENCE</scope>
</reference>
<dbReference type="CDD" id="cd00167">
    <property type="entry name" value="SANT"/>
    <property type="match status" value="2"/>
</dbReference>
<dbReference type="SUPFAM" id="SSF46689">
    <property type="entry name" value="Homeodomain-like"/>
    <property type="match status" value="1"/>
</dbReference>
<evidence type="ECO:0000256" key="3">
    <source>
        <dbReference type="ARBA" id="ARBA00023015"/>
    </source>
</evidence>
<dbReference type="AlphaFoldDB" id="A0A515HGB0"/>
<keyword evidence="6" id="KW-0539">Nucleus</keyword>
<keyword evidence="4" id="KW-0238">DNA-binding</keyword>
<dbReference type="PANTHER" id="PTHR45614:SF259">
    <property type="entry name" value="MYB DOMAIN PROTEIN 89-RELATED"/>
    <property type="match status" value="1"/>
</dbReference>
<protein>
    <submittedName>
        <fullName evidence="9">Transcription factor MYB52-like isoform X1</fullName>
    </submittedName>
</protein>
<dbReference type="InterPro" id="IPR017930">
    <property type="entry name" value="Myb_dom"/>
</dbReference>
<comment type="subcellular location">
    <subcellularLocation>
        <location evidence="1">Nucleus</location>
    </subcellularLocation>
</comment>
<evidence type="ECO:0000256" key="4">
    <source>
        <dbReference type="ARBA" id="ARBA00023125"/>
    </source>
</evidence>
<keyword evidence="3" id="KW-0805">Transcription regulation</keyword>
<dbReference type="EMBL" id="MK282478">
    <property type="protein sequence ID" value="QDL88462.1"/>
    <property type="molecule type" value="mRNA"/>
</dbReference>
<evidence type="ECO:0000259" key="8">
    <source>
        <dbReference type="PROSITE" id="PS51294"/>
    </source>
</evidence>
<dbReference type="InterPro" id="IPR001005">
    <property type="entry name" value="SANT/Myb"/>
</dbReference>
<feature type="domain" description="Myb-like" evidence="7">
    <location>
        <begin position="66"/>
        <end position="112"/>
    </location>
</feature>
<dbReference type="GO" id="GO:0005634">
    <property type="term" value="C:nucleus"/>
    <property type="evidence" value="ECO:0007669"/>
    <property type="project" value="UniProtKB-SubCell"/>
</dbReference>
<keyword evidence="2" id="KW-0677">Repeat</keyword>
<feature type="domain" description="HTH myb-type" evidence="8">
    <location>
        <begin position="113"/>
        <end position="167"/>
    </location>
</feature>
<evidence type="ECO:0000259" key="7">
    <source>
        <dbReference type="PROSITE" id="PS50090"/>
    </source>
</evidence>
<dbReference type="GO" id="GO:0000978">
    <property type="term" value="F:RNA polymerase II cis-regulatory region sequence-specific DNA binding"/>
    <property type="evidence" value="ECO:0007669"/>
    <property type="project" value="TreeGrafter"/>
</dbReference>
<feature type="domain" description="HTH myb-type" evidence="8">
    <location>
        <begin position="66"/>
        <end position="112"/>
    </location>
</feature>
<dbReference type="FunFam" id="1.10.10.60:FF:000060">
    <property type="entry name" value="MYB transcription factor"/>
    <property type="match status" value="1"/>
</dbReference>
<dbReference type="InterPro" id="IPR050560">
    <property type="entry name" value="MYB_TF"/>
</dbReference>